<comment type="caution">
    <text evidence="3">The sequence shown here is derived from an EMBL/GenBank/DDBJ whole genome shotgun (WGS) entry which is preliminary data.</text>
</comment>
<name>A0A2T4U6E6_9BACI</name>
<dbReference type="AlphaFoldDB" id="A0A2T4U6E6"/>
<protein>
    <submittedName>
        <fullName evidence="3">Cytochrome C biosynthesis protein</fullName>
    </submittedName>
</protein>
<dbReference type="Pfam" id="PF13386">
    <property type="entry name" value="DsbD_2"/>
    <property type="match status" value="1"/>
</dbReference>
<feature type="transmembrane region" description="Helical" evidence="1">
    <location>
        <begin position="110"/>
        <end position="130"/>
    </location>
</feature>
<dbReference type="EMBL" id="PZJJ01000011">
    <property type="protein sequence ID" value="PTL38973.1"/>
    <property type="molecule type" value="Genomic_DNA"/>
</dbReference>
<gene>
    <name evidence="3" type="ORF">C6Y45_08305</name>
</gene>
<feature type="transmembrane region" description="Helical" evidence="1">
    <location>
        <begin position="180"/>
        <end position="204"/>
    </location>
</feature>
<dbReference type="OrthoDB" id="43562at2"/>
<feature type="transmembrane region" description="Helical" evidence="1">
    <location>
        <begin position="69"/>
        <end position="90"/>
    </location>
</feature>
<sequence>MFETVDAWMQVIREPIMNAANQMESLPLLFAFLLGAVGALAPCQLSGNVSAMTLYGSSSLNKKAAWKEVFFFITGKVTAFSALGLLVVLLGREFQRQLPIFFEPFRLLLGPLLIFIGLYLLGLFSLKFFVPFWRKRLPEKKGAWGAFLLGFSFSLGFCPTMFLLFFVLLMPAAVSAGSGFIMPSVFAVGTSLPLLFVIFVIWYLELGGSAVKKSRKAGEIVQKAAGIILIAAGLIDILIFW</sequence>
<feature type="transmembrane region" description="Helical" evidence="1">
    <location>
        <begin position="142"/>
        <end position="168"/>
    </location>
</feature>
<dbReference type="PANTHER" id="PTHR31272">
    <property type="entry name" value="CYTOCHROME C-TYPE BIOGENESIS PROTEIN HI_1454-RELATED"/>
    <property type="match status" value="1"/>
</dbReference>
<accession>A0A2T4U6E6</accession>
<organism evidence="3 4">
    <name type="scientific">Alkalicoccus saliphilus</name>
    <dbReference type="NCBI Taxonomy" id="200989"/>
    <lineage>
        <taxon>Bacteria</taxon>
        <taxon>Bacillati</taxon>
        <taxon>Bacillota</taxon>
        <taxon>Bacilli</taxon>
        <taxon>Bacillales</taxon>
        <taxon>Bacillaceae</taxon>
        <taxon>Alkalicoccus</taxon>
    </lineage>
</organism>
<evidence type="ECO:0000313" key="3">
    <source>
        <dbReference type="EMBL" id="PTL38973.1"/>
    </source>
</evidence>
<keyword evidence="4" id="KW-1185">Reference proteome</keyword>
<dbReference type="PANTHER" id="PTHR31272:SF4">
    <property type="entry name" value="CYTOCHROME C-TYPE BIOGENESIS PROTEIN HI_1454-RELATED"/>
    <property type="match status" value="1"/>
</dbReference>
<reference evidence="3 4" key="1">
    <citation type="submission" date="2018-03" db="EMBL/GenBank/DDBJ databases">
        <title>Alkalicoccus saliphilus sp. nov., isolated from a mineral pool.</title>
        <authorList>
            <person name="Zhao B."/>
        </authorList>
    </citation>
    <scope>NUCLEOTIDE SEQUENCE [LARGE SCALE GENOMIC DNA]</scope>
    <source>
        <strain evidence="3 4">6AG</strain>
    </source>
</reference>
<feature type="transmembrane region" description="Helical" evidence="1">
    <location>
        <begin position="28"/>
        <end position="49"/>
    </location>
</feature>
<dbReference type="InterPro" id="IPR051790">
    <property type="entry name" value="Cytochrome_c-biogenesis_DsbD"/>
</dbReference>
<dbReference type="Proteomes" id="UP000240509">
    <property type="component" value="Unassembled WGS sequence"/>
</dbReference>
<evidence type="ECO:0000256" key="1">
    <source>
        <dbReference type="SAM" id="Phobius"/>
    </source>
</evidence>
<proteinExistence type="predicted"/>
<feature type="domain" description="Urease accessory protein UreH-like transmembrane" evidence="2">
    <location>
        <begin position="31"/>
        <end position="234"/>
    </location>
</feature>
<evidence type="ECO:0000259" key="2">
    <source>
        <dbReference type="Pfam" id="PF13386"/>
    </source>
</evidence>
<dbReference type="RefSeq" id="WP_107584774.1">
    <property type="nucleotide sequence ID" value="NZ_PZJJ01000011.1"/>
</dbReference>
<keyword evidence="1" id="KW-0472">Membrane</keyword>
<evidence type="ECO:0000313" key="4">
    <source>
        <dbReference type="Proteomes" id="UP000240509"/>
    </source>
</evidence>
<keyword evidence="1" id="KW-0812">Transmembrane</keyword>
<feature type="transmembrane region" description="Helical" evidence="1">
    <location>
        <begin position="224"/>
        <end position="240"/>
    </location>
</feature>
<keyword evidence="1" id="KW-1133">Transmembrane helix</keyword>
<dbReference type="InterPro" id="IPR039447">
    <property type="entry name" value="UreH-like_TM_dom"/>
</dbReference>